<comment type="caution">
    <text evidence="1">The sequence shown here is derived from an EMBL/GenBank/DDBJ whole genome shotgun (WGS) entry which is preliminary data.</text>
</comment>
<protein>
    <submittedName>
        <fullName evidence="1">Uncharacterized protein</fullName>
    </submittedName>
</protein>
<proteinExistence type="predicted"/>
<accession>A0A8S3ADC2</accession>
<feature type="non-terminal residue" evidence="1">
    <location>
        <position position="1"/>
    </location>
</feature>
<reference evidence="1" key="1">
    <citation type="submission" date="2021-02" db="EMBL/GenBank/DDBJ databases">
        <authorList>
            <person name="Nowell W R."/>
        </authorList>
    </citation>
    <scope>NUCLEOTIDE SEQUENCE</scope>
</reference>
<feature type="non-terminal residue" evidence="1">
    <location>
        <position position="80"/>
    </location>
</feature>
<sequence length="80" mass="9473">EDFSKIEDHQLLIAMREHIDQDNKHDNLTDGIISFIWNLSDRTILIPLFINTGYPESVVQWIKIRESKFRDDKLDAPIHI</sequence>
<dbReference type="Proteomes" id="UP000681720">
    <property type="component" value="Unassembled WGS sequence"/>
</dbReference>
<dbReference type="AlphaFoldDB" id="A0A8S3ADC2"/>
<gene>
    <name evidence="1" type="ORF">GIL414_LOCUS42925</name>
</gene>
<evidence type="ECO:0000313" key="2">
    <source>
        <dbReference type="Proteomes" id="UP000681720"/>
    </source>
</evidence>
<name>A0A8S3ADC2_9BILA</name>
<dbReference type="EMBL" id="CAJOBJ010125592">
    <property type="protein sequence ID" value="CAF4697435.1"/>
    <property type="molecule type" value="Genomic_DNA"/>
</dbReference>
<evidence type="ECO:0000313" key="1">
    <source>
        <dbReference type="EMBL" id="CAF4697435.1"/>
    </source>
</evidence>
<organism evidence="1 2">
    <name type="scientific">Rotaria magnacalcarata</name>
    <dbReference type="NCBI Taxonomy" id="392030"/>
    <lineage>
        <taxon>Eukaryota</taxon>
        <taxon>Metazoa</taxon>
        <taxon>Spiralia</taxon>
        <taxon>Gnathifera</taxon>
        <taxon>Rotifera</taxon>
        <taxon>Eurotatoria</taxon>
        <taxon>Bdelloidea</taxon>
        <taxon>Philodinida</taxon>
        <taxon>Philodinidae</taxon>
        <taxon>Rotaria</taxon>
    </lineage>
</organism>